<keyword evidence="1" id="KW-0489">Methyltransferase</keyword>
<evidence type="ECO:0000313" key="1">
    <source>
        <dbReference type="EMBL" id="RQD82164.1"/>
    </source>
</evidence>
<feature type="non-terminal residue" evidence="1">
    <location>
        <position position="1"/>
    </location>
</feature>
<dbReference type="EMBL" id="QZAB01000474">
    <property type="protein sequence ID" value="RQD82164.1"/>
    <property type="molecule type" value="Genomic_DNA"/>
</dbReference>
<dbReference type="Proteomes" id="UP000284763">
    <property type="component" value="Unassembled WGS sequence"/>
</dbReference>
<dbReference type="GO" id="GO:0032259">
    <property type="term" value="P:methylation"/>
    <property type="evidence" value="ECO:0007669"/>
    <property type="project" value="UniProtKB-KW"/>
</dbReference>
<keyword evidence="1" id="KW-0808">Transferase</keyword>
<name>A0A3R7YFT3_9EURY</name>
<comment type="caution">
    <text evidence="1">The sequence shown here is derived from an EMBL/GenBank/DDBJ whole genome shotgun (WGS) entry which is preliminary data.</text>
</comment>
<accession>A0A3R7YFT3</accession>
<organism evidence="1 2">
    <name type="scientific">Methanosalsum natronophilum</name>
    <dbReference type="NCBI Taxonomy" id="768733"/>
    <lineage>
        <taxon>Archaea</taxon>
        <taxon>Methanobacteriati</taxon>
        <taxon>Methanobacteriota</taxon>
        <taxon>Stenosarchaea group</taxon>
        <taxon>Methanomicrobia</taxon>
        <taxon>Methanosarcinales</taxon>
        <taxon>Methanosarcinaceae</taxon>
        <taxon>Methanosalsum</taxon>
    </lineage>
</organism>
<reference evidence="1 2" key="1">
    <citation type="submission" date="2018-08" db="EMBL/GenBank/DDBJ databases">
        <title>The metabolism and importance of syntrophic acetate oxidation coupled to methane or sulfide production in haloalkaline environments.</title>
        <authorList>
            <person name="Timmers P.H.A."/>
            <person name="Vavourakis C.D."/>
            <person name="Sorokin D.Y."/>
            <person name="Sinninghe Damste J.S."/>
            <person name="Muyzer G."/>
            <person name="Stams A.J.M."/>
            <person name="Plugge C.M."/>
        </authorList>
    </citation>
    <scope>NUCLEOTIDE SEQUENCE [LARGE SCALE GENOMIC DNA]</scope>
    <source>
        <strain evidence="1">MSAO_Arc3</strain>
    </source>
</reference>
<dbReference type="InterPro" id="IPR029063">
    <property type="entry name" value="SAM-dependent_MTases_sf"/>
</dbReference>
<dbReference type="GO" id="GO:0008168">
    <property type="term" value="F:methyltransferase activity"/>
    <property type="evidence" value="ECO:0007669"/>
    <property type="project" value="UniProtKB-KW"/>
</dbReference>
<gene>
    <name evidence="1" type="ORF">D5R95_07560</name>
</gene>
<dbReference type="Gene3D" id="3.40.50.150">
    <property type="entry name" value="Vaccinia Virus protein VP39"/>
    <property type="match status" value="1"/>
</dbReference>
<sequence>NKMFTHKFDRAIVPTPYGKDCFLNVVLKSVKLGGHIHFYTFKSQKEIRNLVKDYENLGLEIIYYKKCGNIAPGISRWVFDLVKKH</sequence>
<dbReference type="AlphaFoldDB" id="A0A3R7YFT3"/>
<evidence type="ECO:0000313" key="2">
    <source>
        <dbReference type="Proteomes" id="UP000284763"/>
    </source>
</evidence>
<protein>
    <submittedName>
        <fullName evidence="1">Class I SAM-dependent methyltransferase family protein</fullName>
    </submittedName>
</protein>
<proteinExistence type="predicted"/>